<sequence length="496" mass="53767">MIAIGTAAADTPPPIKLSTKLFYGAGSIGYGIKDVAFRTFLLVYYNQVIGVRAELVSLAILVALVVDAISDPLVGQLSDNLRTRWGRRHPLMFASAIPAAGSLLFLFLPPAGLNDVQMFFYILVVGCAVRTFITFYEIPSSALAPELTSEYDERTSIASFRYFFGYLGGVGISFLTLLVFLKPTEAFPVGQLNPAGYWTFAITGAALMLASILVSSFGTLHRVKYFRPQPVRERVGMRRNLAQMRESFSHRGFLAILGFGMLKYTAIGMTGALILYFGTYLWRLNSNELAILALDSLMGAFLGLFLAPWASRRFGKRNAALGLTVIAVFVGAMPYVLRLSGLFFSNDSPYLIPALFTLVSIYSACGVSSAILVHAMVGDVVEESQLSTGRRTEGLFYAANTFMQKAVSGIGVFAAGLLVAAVGLEPGTDPATLEAGVAQDLALIYVPMLVFLYVAGAACLLFYKIDRTSHEANLRALEERDRRQAANADMIADPAD</sequence>
<evidence type="ECO:0000313" key="4">
    <source>
        <dbReference type="Proteomes" id="UP000011717"/>
    </source>
</evidence>
<dbReference type="Pfam" id="PF13347">
    <property type="entry name" value="MFS_2"/>
    <property type="match status" value="1"/>
</dbReference>
<feature type="transmembrane region" description="Helical" evidence="2">
    <location>
        <begin position="319"/>
        <end position="338"/>
    </location>
</feature>
<reference evidence="3 4" key="1">
    <citation type="journal article" date="2013" name="Genome Announc.">
        <title>Draft Genome Sequence of Strain JLT2015T, Belonging to the Family Sphingomonadaceae of the Alphaproteobacteria.</title>
        <authorList>
            <person name="Tang K."/>
            <person name="Liu K."/>
            <person name="Li S."/>
            <person name="Jiao N."/>
        </authorList>
    </citation>
    <scope>NUCLEOTIDE SEQUENCE [LARGE SCALE GENOMIC DNA]</scope>
    <source>
        <strain evidence="3 4">JLT2015</strain>
    </source>
</reference>
<dbReference type="OrthoDB" id="9764596at2"/>
<feature type="transmembrane region" description="Helical" evidence="2">
    <location>
        <begin position="159"/>
        <end position="181"/>
    </location>
</feature>
<feature type="transmembrane region" description="Helical" evidence="2">
    <location>
        <begin position="118"/>
        <end position="138"/>
    </location>
</feature>
<feature type="transmembrane region" description="Helical" evidence="2">
    <location>
        <begin position="49"/>
        <end position="70"/>
    </location>
</feature>
<dbReference type="Gene3D" id="1.20.1250.20">
    <property type="entry name" value="MFS general substrate transporter like domains"/>
    <property type="match status" value="2"/>
</dbReference>
<feature type="transmembrane region" description="Helical" evidence="2">
    <location>
        <begin position="442"/>
        <end position="463"/>
    </location>
</feature>
<feature type="transmembrane region" description="Helical" evidence="2">
    <location>
        <begin position="350"/>
        <end position="373"/>
    </location>
</feature>
<evidence type="ECO:0008006" key="5">
    <source>
        <dbReference type="Google" id="ProtNLM"/>
    </source>
</evidence>
<organism evidence="3 4">
    <name type="scientific">Pacificimonas flava</name>
    <dbReference type="NCBI Taxonomy" id="1234595"/>
    <lineage>
        <taxon>Bacteria</taxon>
        <taxon>Pseudomonadati</taxon>
        <taxon>Pseudomonadota</taxon>
        <taxon>Alphaproteobacteria</taxon>
        <taxon>Sphingomonadales</taxon>
        <taxon>Sphingosinicellaceae</taxon>
        <taxon>Pacificimonas</taxon>
    </lineage>
</organism>
<dbReference type="GO" id="GO:0008643">
    <property type="term" value="P:carbohydrate transport"/>
    <property type="evidence" value="ECO:0007669"/>
    <property type="project" value="InterPro"/>
</dbReference>
<dbReference type="EMBL" id="AMRV01000005">
    <property type="protein sequence ID" value="EMD82829.1"/>
    <property type="molecule type" value="Genomic_DNA"/>
</dbReference>
<dbReference type="PATRIC" id="fig|1234595.3.peg.1872"/>
<evidence type="ECO:0000313" key="3">
    <source>
        <dbReference type="EMBL" id="EMD82829.1"/>
    </source>
</evidence>
<feature type="transmembrane region" description="Helical" evidence="2">
    <location>
        <begin position="91"/>
        <end position="112"/>
    </location>
</feature>
<feature type="transmembrane region" description="Helical" evidence="2">
    <location>
        <begin position="197"/>
        <end position="220"/>
    </location>
</feature>
<dbReference type="PANTHER" id="PTHR11328">
    <property type="entry name" value="MAJOR FACILITATOR SUPERFAMILY DOMAIN-CONTAINING PROTEIN"/>
    <property type="match status" value="1"/>
</dbReference>
<dbReference type="AlphaFoldDB" id="M2T8K3"/>
<proteinExistence type="inferred from homology"/>
<gene>
    <name evidence="3" type="ORF">C725_1869</name>
</gene>
<dbReference type="PANTHER" id="PTHR11328:SF24">
    <property type="entry name" value="MAJOR FACILITATOR SUPERFAMILY (MFS) PROFILE DOMAIN-CONTAINING PROTEIN"/>
    <property type="match status" value="1"/>
</dbReference>
<evidence type="ECO:0000256" key="1">
    <source>
        <dbReference type="ARBA" id="ARBA00009617"/>
    </source>
</evidence>
<dbReference type="GO" id="GO:0005886">
    <property type="term" value="C:plasma membrane"/>
    <property type="evidence" value="ECO:0007669"/>
    <property type="project" value="TreeGrafter"/>
</dbReference>
<dbReference type="GO" id="GO:0015293">
    <property type="term" value="F:symporter activity"/>
    <property type="evidence" value="ECO:0007669"/>
    <property type="project" value="InterPro"/>
</dbReference>
<keyword evidence="4" id="KW-1185">Reference proteome</keyword>
<comment type="similarity">
    <text evidence="1">Belongs to the sodium:galactoside symporter (TC 2.A.2) family.</text>
</comment>
<comment type="caution">
    <text evidence="3">The sequence shown here is derived from an EMBL/GenBank/DDBJ whole genome shotgun (WGS) entry which is preliminary data.</text>
</comment>
<keyword evidence="2" id="KW-0472">Membrane</keyword>
<dbReference type="InterPro" id="IPR039672">
    <property type="entry name" value="MFS_2"/>
</dbReference>
<dbReference type="InterPro" id="IPR036259">
    <property type="entry name" value="MFS_trans_sf"/>
</dbReference>
<keyword evidence="2" id="KW-0812">Transmembrane</keyword>
<feature type="transmembrane region" description="Helical" evidence="2">
    <location>
        <begin position="394"/>
        <end position="422"/>
    </location>
</feature>
<accession>M2T8K3</accession>
<name>M2T8K3_9SPHN</name>
<dbReference type="SUPFAM" id="SSF103473">
    <property type="entry name" value="MFS general substrate transporter"/>
    <property type="match status" value="1"/>
</dbReference>
<feature type="transmembrane region" description="Helical" evidence="2">
    <location>
        <begin position="253"/>
        <end position="277"/>
    </location>
</feature>
<evidence type="ECO:0000256" key="2">
    <source>
        <dbReference type="SAM" id="Phobius"/>
    </source>
</evidence>
<protein>
    <recommendedName>
        <fullName evidence="5">Sugar transporter</fullName>
    </recommendedName>
</protein>
<dbReference type="RefSeq" id="WP_008602177.1">
    <property type="nucleotide sequence ID" value="NZ_AMRV01000005.1"/>
</dbReference>
<feature type="transmembrane region" description="Helical" evidence="2">
    <location>
        <begin position="289"/>
        <end position="307"/>
    </location>
</feature>
<dbReference type="Proteomes" id="UP000011717">
    <property type="component" value="Unassembled WGS sequence"/>
</dbReference>
<keyword evidence="2" id="KW-1133">Transmembrane helix</keyword>